<feature type="domain" description="G-protein coupled receptors family 1 profile" evidence="6">
    <location>
        <begin position="1"/>
        <end position="88"/>
    </location>
</feature>
<proteinExistence type="predicted"/>
<dbReference type="EMBL" id="JANEYG010000043">
    <property type="protein sequence ID" value="KAJ8916321.1"/>
    <property type="molecule type" value="Genomic_DNA"/>
</dbReference>
<reference evidence="7 8" key="1">
    <citation type="journal article" date="2023" name="Insect Mol. Biol.">
        <title>Genome sequencing provides insights into the evolution of gene families encoding plant cell wall-degrading enzymes in longhorned beetles.</title>
        <authorList>
            <person name="Shin N.R."/>
            <person name="Okamura Y."/>
            <person name="Kirsch R."/>
            <person name="Pauchet Y."/>
        </authorList>
    </citation>
    <scope>NUCLEOTIDE SEQUENCE [LARGE SCALE GENOMIC DNA]</scope>
    <source>
        <strain evidence="7">EAD_L_NR</strain>
    </source>
</reference>
<protein>
    <recommendedName>
        <fullName evidence="6">G-protein coupled receptors family 1 profile domain-containing protein</fullName>
    </recommendedName>
</protein>
<name>A0AAV8VPH5_9CUCU</name>
<keyword evidence="3 5" id="KW-1133">Transmembrane helix</keyword>
<dbReference type="GO" id="GO:0016020">
    <property type="term" value="C:membrane"/>
    <property type="evidence" value="ECO:0007669"/>
    <property type="project" value="UniProtKB-SubCell"/>
</dbReference>
<comment type="caution">
    <text evidence="7">The sequence shown here is derived from an EMBL/GenBank/DDBJ whole genome shotgun (WGS) entry which is preliminary data.</text>
</comment>
<keyword evidence="2 5" id="KW-0812">Transmembrane</keyword>
<evidence type="ECO:0000256" key="5">
    <source>
        <dbReference type="SAM" id="Phobius"/>
    </source>
</evidence>
<evidence type="ECO:0000259" key="6">
    <source>
        <dbReference type="PROSITE" id="PS50262"/>
    </source>
</evidence>
<evidence type="ECO:0000256" key="2">
    <source>
        <dbReference type="ARBA" id="ARBA00022692"/>
    </source>
</evidence>
<dbReference type="AlphaFoldDB" id="A0AAV8VPH5"/>
<comment type="subcellular location">
    <subcellularLocation>
        <location evidence="1">Membrane</location>
    </subcellularLocation>
</comment>
<gene>
    <name evidence="7" type="ORF">NQ315_005016</name>
</gene>
<feature type="transmembrane region" description="Helical" evidence="5">
    <location>
        <begin position="85"/>
        <end position="103"/>
    </location>
</feature>
<dbReference type="InterPro" id="IPR017452">
    <property type="entry name" value="GPCR_Rhodpsn_7TM"/>
</dbReference>
<evidence type="ECO:0000256" key="3">
    <source>
        <dbReference type="ARBA" id="ARBA00022989"/>
    </source>
</evidence>
<keyword evidence="4 5" id="KW-0472">Membrane</keyword>
<sequence length="229" mass="25613">MSLKKAREISVKCNGKRKDHTNLTITLISIIILFLLSEIPAALVSRTNAVPILFSGNHDRANSRTLEVVRQICTLLGAVNVTTNFFFYYLFCPAFVKALGKTFQNKKNKVRKSVQVNVFVVNGEGIDNTCLNTKVKAKIIEISRTNMELSNFQTALFKGTEDKNNNNKDSENSFYCEKTTIQSDVNDYVEIVDDYRIPHFSVILEESSEFSGVSQDSCEGSNLGSNSTN</sequence>
<evidence type="ECO:0000313" key="7">
    <source>
        <dbReference type="EMBL" id="KAJ8916321.1"/>
    </source>
</evidence>
<dbReference type="PANTHER" id="PTHR46641:SF25">
    <property type="entry name" value="CNMAMIDE RECEPTOR-RELATED"/>
    <property type="match status" value="1"/>
</dbReference>
<accession>A0AAV8VPH5</accession>
<dbReference type="Gene3D" id="1.20.1070.10">
    <property type="entry name" value="Rhodopsin 7-helix transmembrane proteins"/>
    <property type="match status" value="1"/>
</dbReference>
<dbReference type="InterPro" id="IPR052954">
    <property type="entry name" value="GPCR-Ligand_Int"/>
</dbReference>
<evidence type="ECO:0000256" key="4">
    <source>
        <dbReference type="ARBA" id="ARBA00023136"/>
    </source>
</evidence>
<dbReference type="PANTHER" id="PTHR46641">
    <property type="entry name" value="FMRFAMIDE RECEPTOR-RELATED"/>
    <property type="match status" value="1"/>
</dbReference>
<dbReference type="SUPFAM" id="SSF81321">
    <property type="entry name" value="Family A G protein-coupled receptor-like"/>
    <property type="match status" value="1"/>
</dbReference>
<dbReference type="PROSITE" id="PS50262">
    <property type="entry name" value="G_PROTEIN_RECEP_F1_2"/>
    <property type="match status" value="1"/>
</dbReference>
<evidence type="ECO:0000313" key="8">
    <source>
        <dbReference type="Proteomes" id="UP001159042"/>
    </source>
</evidence>
<keyword evidence="8" id="KW-1185">Reference proteome</keyword>
<evidence type="ECO:0000256" key="1">
    <source>
        <dbReference type="ARBA" id="ARBA00004370"/>
    </source>
</evidence>
<dbReference type="Proteomes" id="UP001159042">
    <property type="component" value="Unassembled WGS sequence"/>
</dbReference>
<feature type="transmembrane region" description="Helical" evidence="5">
    <location>
        <begin position="21"/>
        <end position="43"/>
    </location>
</feature>
<organism evidence="7 8">
    <name type="scientific">Exocentrus adspersus</name>
    <dbReference type="NCBI Taxonomy" id="1586481"/>
    <lineage>
        <taxon>Eukaryota</taxon>
        <taxon>Metazoa</taxon>
        <taxon>Ecdysozoa</taxon>
        <taxon>Arthropoda</taxon>
        <taxon>Hexapoda</taxon>
        <taxon>Insecta</taxon>
        <taxon>Pterygota</taxon>
        <taxon>Neoptera</taxon>
        <taxon>Endopterygota</taxon>
        <taxon>Coleoptera</taxon>
        <taxon>Polyphaga</taxon>
        <taxon>Cucujiformia</taxon>
        <taxon>Chrysomeloidea</taxon>
        <taxon>Cerambycidae</taxon>
        <taxon>Lamiinae</taxon>
        <taxon>Acanthocinini</taxon>
        <taxon>Exocentrus</taxon>
    </lineage>
</organism>